<accession>A0A0F3N9D8</accession>
<dbReference type="EMBL" id="LANV01000001">
    <property type="protein sequence ID" value="KJV64655.1"/>
    <property type="molecule type" value="Genomic_DNA"/>
</dbReference>
<proteinExistence type="predicted"/>
<name>A0A0F3N9D8_ANAPH</name>
<evidence type="ECO:0008006" key="3">
    <source>
        <dbReference type="Google" id="ProtNLM"/>
    </source>
</evidence>
<sequence length="457" mass="50195">MKAILITCYTRMCVCYGAVMHSSIDPISKTYRVYSNVEESFRSSKFTQRAVAVCTSWLLEQTLERLRRVVEASEEGIPSSLVKMALQNVRDIYSNIYRAREGTADNIKKALVDNGHEHIAQLRTVLLYLALARSKSLPNEGPAGASVTEISAASYNAASALSILQSNLGLPDEASVNTRDRLCVLLDSLSGSIELIPGRELLRSVRGSTGFISPSEVRNALLLAVEEARALVYTTHDRADKDARGCVQGALEVVLYSIKRVIGGISKRKNINSRASWSCALASQMMDTIQEVFNGYVSNTHTRDSDVSDKEFLSNNVIRAFTSARHLLASCVSVPPEERPSSSEYVIRCSGMLREVYSHLGTRESIDLANPHDANDILPALNKAREALDEVDPSTLPSNRDVEIYNRLREAIMQASRRCIMRQCSEPDLLDSALGAGWDDLSIEGLGAASASLDLHH</sequence>
<evidence type="ECO:0000313" key="1">
    <source>
        <dbReference type="EMBL" id="KJV64655.1"/>
    </source>
</evidence>
<organism evidence="1 2">
    <name type="scientific">Anaplasma phagocytophilum str. ApMUC09</name>
    <dbReference type="NCBI Taxonomy" id="1359152"/>
    <lineage>
        <taxon>Bacteria</taxon>
        <taxon>Pseudomonadati</taxon>
        <taxon>Pseudomonadota</taxon>
        <taxon>Alphaproteobacteria</taxon>
        <taxon>Rickettsiales</taxon>
        <taxon>Anaplasmataceae</taxon>
        <taxon>Anaplasma</taxon>
        <taxon>phagocytophilum group</taxon>
    </lineage>
</organism>
<evidence type="ECO:0000313" key="2">
    <source>
        <dbReference type="Proteomes" id="UP000033441"/>
    </source>
</evidence>
<gene>
    <name evidence="1" type="ORF">APHMUC_0531</name>
</gene>
<dbReference type="PATRIC" id="fig|1359152.3.peg.558"/>
<protein>
    <recommendedName>
        <fullName evidence="3">HGE-14 protein</fullName>
    </recommendedName>
</protein>
<dbReference type="Proteomes" id="UP000033441">
    <property type="component" value="Unassembled WGS sequence"/>
</dbReference>
<comment type="caution">
    <text evidence="1">The sequence shown here is derived from an EMBL/GenBank/DDBJ whole genome shotgun (WGS) entry which is preliminary data.</text>
</comment>
<reference evidence="1 2" key="1">
    <citation type="submission" date="2015-02" db="EMBL/GenBank/DDBJ databases">
        <title>Genome Sequencing of Rickettsiales.</title>
        <authorList>
            <person name="Daugherty S.C."/>
            <person name="Su Q."/>
            <person name="Abolude K."/>
            <person name="Beier-Sexton M."/>
            <person name="Carlyon J.A."/>
            <person name="Carter R."/>
            <person name="Day N.P."/>
            <person name="Dumler S.J."/>
            <person name="Dyachenko V."/>
            <person name="Godinez A."/>
            <person name="Kurtti T.J."/>
            <person name="Lichay M."/>
            <person name="Mullins K.E."/>
            <person name="Ott S."/>
            <person name="Pappas-Brown V."/>
            <person name="Paris D.H."/>
            <person name="Patel P."/>
            <person name="Richards A.L."/>
            <person name="Sadzewicz L."/>
            <person name="Sears K."/>
            <person name="Seidman D."/>
            <person name="Sengamalay N."/>
            <person name="Stenos J."/>
            <person name="Tallon L.J."/>
            <person name="Vincent G."/>
            <person name="Fraser C.M."/>
            <person name="Munderloh U."/>
            <person name="Dunning-Hotopp J.C."/>
        </authorList>
    </citation>
    <scope>NUCLEOTIDE SEQUENCE [LARGE SCALE GENOMIC DNA]</scope>
    <source>
        <strain evidence="1 2">ApMUC09</strain>
    </source>
</reference>
<dbReference type="AlphaFoldDB" id="A0A0F3N9D8"/>